<organism evidence="2 3">
    <name type="scientific">Wickerhamomyces ciferrii (strain ATCC 14091 / BCRC 22168 / CBS 111 / JCM 3599 / NBRC 0793 / NRRL Y-1031 F-60-10)</name>
    <name type="common">Yeast</name>
    <name type="synonym">Pichia ciferrii</name>
    <dbReference type="NCBI Taxonomy" id="1206466"/>
    <lineage>
        <taxon>Eukaryota</taxon>
        <taxon>Fungi</taxon>
        <taxon>Dikarya</taxon>
        <taxon>Ascomycota</taxon>
        <taxon>Saccharomycotina</taxon>
        <taxon>Saccharomycetes</taxon>
        <taxon>Phaffomycetales</taxon>
        <taxon>Wickerhamomycetaceae</taxon>
        <taxon>Wickerhamomyces</taxon>
    </lineage>
</organism>
<feature type="region of interest" description="Disordered" evidence="1">
    <location>
        <begin position="1"/>
        <end position="112"/>
    </location>
</feature>
<feature type="compositionally biased region" description="Basic and acidic residues" evidence="1">
    <location>
        <begin position="12"/>
        <end position="27"/>
    </location>
</feature>
<feature type="compositionally biased region" description="Acidic residues" evidence="1">
    <location>
        <begin position="83"/>
        <end position="93"/>
    </location>
</feature>
<accession>K0KEN8</accession>
<feature type="region of interest" description="Disordered" evidence="1">
    <location>
        <begin position="290"/>
        <end position="402"/>
    </location>
</feature>
<feature type="compositionally biased region" description="Basic and acidic residues" evidence="1">
    <location>
        <begin position="594"/>
        <end position="603"/>
    </location>
</feature>
<dbReference type="InParanoid" id="K0KEN8"/>
<name>K0KEN8_WICCF</name>
<evidence type="ECO:0000313" key="3">
    <source>
        <dbReference type="Proteomes" id="UP000009328"/>
    </source>
</evidence>
<keyword evidence="3" id="KW-1185">Reference proteome</keyword>
<feature type="compositionally biased region" description="Basic and acidic residues" evidence="1">
    <location>
        <begin position="548"/>
        <end position="570"/>
    </location>
</feature>
<gene>
    <name evidence="2" type="primary">MDN10</name>
    <name evidence="2" type="ORF">BN7_3153</name>
</gene>
<feature type="compositionally biased region" description="Acidic residues" evidence="1">
    <location>
        <begin position="31"/>
        <end position="76"/>
    </location>
</feature>
<dbReference type="Pfam" id="PF10336">
    <property type="entry name" value="DUF2420"/>
    <property type="match status" value="1"/>
</dbReference>
<dbReference type="HOGENOM" id="CLU_428421_0_0_1"/>
<feature type="region of interest" description="Disordered" evidence="1">
    <location>
        <begin position="548"/>
        <end position="639"/>
    </location>
</feature>
<evidence type="ECO:0000313" key="2">
    <source>
        <dbReference type="EMBL" id="CCH43600.1"/>
    </source>
</evidence>
<feature type="compositionally biased region" description="Polar residues" evidence="1">
    <location>
        <begin position="251"/>
        <end position="263"/>
    </location>
</feature>
<dbReference type="Proteomes" id="UP000009328">
    <property type="component" value="Unassembled WGS sequence"/>
</dbReference>
<protein>
    <submittedName>
        <fullName evidence="2">Midasin</fullName>
    </submittedName>
</protein>
<feature type="compositionally biased region" description="Acidic residues" evidence="1">
    <location>
        <begin position="340"/>
        <end position="350"/>
    </location>
</feature>
<dbReference type="EMBL" id="CAIF01000085">
    <property type="protein sequence ID" value="CCH43600.1"/>
    <property type="molecule type" value="Genomic_DNA"/>
</dbReference>
<feature type="region of interest" description="Disordered" evidence="1">
    <location>
        <begin position="125"/>
        <end position="275"/>
    </location>
</feature>
<comment type="caution">
    <text evidence="2">The sequence shown here is derived from an EMBL/GenBank/DDBJ whole genome shotgun (WGS) entry which is preliminary data.</text>
</comment>
<proteinExistence type="predicted"/>
<dbReference type="STRING" id="1206466.K0KEN8"/>
<reference evidence="2 3" key="1">
    <citation type="journal article" date="2012" name="Eukaryot. Cell">
        <title>Draft genome sequence of Wickerhamomyces ciferrii NRRL Y-1031 F-60-10.</title>
        <authorList>
            <person name="Schneider J."/>
            <person name="Andrea H."/>
            <person name="Blom J."/>
            <person name="Jaenicke S."/>
            <person name="Ruckert C."/>
            <person name="Schorsch C."/>
            <person name="Szczepanowski R."/>
            <person name="Farwick M."/>
            <person name="Goesmann A."/>
            <person name="Puhler A."/>
            <person name="Schaffer S."/>
            <person name="Tauch A."/>
            <person name="Kohler T."/>
            <person name="Brinkrolf K."/>
        </authorList>
    </citation>
    <scope>NUCLEOTIDE SEQUENCE [LARGE SCALE GENOMIC DNA]</scope>
    <source>
        <strain evidence="3">ATCC 14091 / BCRC 22168 / CBS 111 / JCM 3599 / NBRC 0793 / NRRL Y-1031 F-60-10</strain>
    </source>
</reference>
<evidence type="ECO:0000256" key="1">
    <source>
        <dbReference type="SAM" id="MobiDB-lite"/>
    </source>
</evidence>
<feature type="compositionally biased region" description="Acidic residues" evidence="1">
    <location>
        <begin position="571"/>
        <end position="593"/>
    </location>
</feature>
<feature type="compositionally biased region" description="Basic and acidic residues" evidence="1">
    <location>
        <begin position="310"/>
        <end position="339"/>
    </location>
</feature>
<feature type="compositionally biased region" description="Basic and acidic residues" evidence="1">
    <location>
        <begin position="203"/>
        <end position="216"/>
    </location>
</feature>
<sequence>MSIEEQNAIEIDIDHPTPLEIDSKDDQVINVDEDITIGEGEKQDDDNELDLLSEDLPEDDNDDDDHDMNERIEDEDISKTEQLEDEEIGDDPESATIQNEQDYDMDGQNNESTIYYEAMNTTTNAESPIDYISPEKINDDVVDNENKSIETNDDTASGQVEELDDDQADTTLNEPHQDQDQHQNSTELDEINHVEALSNDSINQEHESKETIDETSKNSNDGDDVGVTSKIKGSNATTIDDKPDPVEDITTIDNLENDSNQEISNDEPANGDVSEVKESHNDVADLNKVDGNAKENVEEVDLQEPIETQTEEKVDEVEVPKEDGGAVQDIKEEIVAGEDKENDDDKQEIEEEHHEALIREEKEEQEESKVDDQEGHKVPQEDQHNQEEEEHAAIDHTSPTSSQNVDYCPIPILLRTNVFPYLLCPVSPDVHEKLTSELENVITLFDDSSVLQFTLTQILEQVKEIFKENDNPFDEDEELVLTFKEFGNTSIEETSVLADTLYIYDIIEMFQIVIDNADGESRPDCLYIDLNSRKSFRSQMSKIWALKKHSENDHQAEEGTTNEEFKRDETIDFELSEDEPDAENDVVDDEKDEETSVKNDVDVSKSSVESGDSAKRPIDEIENGEDAAESSTKRQKEEQ</sequence>
<dbReference type="InterPro" id="IPR018822">
    <property type="entry name" value="UPF0646"/>
</dbReference>
<dbReference type="AlphaFoldDB" id="K0KEN8"/>
<feature type="compositionally biased region" description="Basic and acidic residues" evidence="1">
    <location>
        <begin position="351"/>
        <end position="394"/>
    </location>
</feature>
<feature type="compositionally biased region" description="Basic and acidic residues" evidence="1">
    <location>
        <begin position="136"/>
        <end position="150"/>
    </location>
</feature>